<feature type="domain" description="CusB-like beta-barrel" evidence="4">
    <location>
        <begin position="219"/>
        <end position="290"/>
    </location>
</feature>
<dbReference type="RefSeq" id="WP_284207583.1">
    <property type="nucleotide sequence ID" value="NZ_BSSU01000008.1"/>
</dbReference>
<keyword evidence="7" id="KW-1185">Reference proteome</keyword>
<name>A0ABQ6H4X3_9GAMM</name>
<comment type="caution">
    <text evidence="6">The sequence shown here is derived from an EMBL/GenBank/DDBJ whole genome shotgun (WGS) entry which is preliminary data.</text>
</comment>
<keyword evidence="3" id="KW-0472">Membrane</keyword>
<evidence type="ECO:0000256" key="2">
    <source>
        <dbReference type="SAM" id="Coils"/>
    </source>
</evidence>
<protein>
    <submittedName>
        <fullName evidence="6">Hemolysin D</fullName>
    </submittedName>
</protein>
<dbReference type="InterPro" id="IPR058647">
    <property type="entry name" value="BSH_CzcB-like"/>
</dbReference>
<reference evidence="6 7" key="1">
    <citation type="submission" date="2023-03" db="EMBL/GenBank/DDBJ databases">
        <title>Draft genome sequence of Thalassotalea eurytherma JCM 18482T.</title>
        <authorList>
            <person name="Sawabe T."/>
        </authorList>
    </citation>
    <scope>NUCLEOTIDE SEQUENCE [LARGE SCALE GENOMIC DNA]</scope>
    <source>
        <strain evidence="6 7">JCM 18482</strain>
    </source>
</reference>
<feature type="coiled-coil region" evidence="2">
    <location>
        <begin position="105"/>
        <end position="132"/>
    </location>
</feature>
<evidence type="ECO:0000256" key="3">
    <source>
        <dbReference type="SAM" id="Phobius"/>
    </source>
</evidence>
<evidence type="ECO:0000256" key="1">
    <source>
        <dbReference type="ARBA" id="ARBA00009477"/>
    </source>
</evidence>
<dbReference type="PANTHER" id="PTHR30469">
    <property type="entry name" value="MULTIDRUG RESISTANCE PROTEIN MDTA"/>
    <property type="match status" value="1"/>
</dbReference>
<dbReference type="Pfam" id="PF25973">
    <property type="entry name" value="BSH_CzcB"/>
    <property type="match status" value="1"/>
</dbReference>
<dbReference type="Gene3D" id="2.40.420.20">
    <property type="match status" value="1"/>
</dbReference>
<dbReference type="EMBL" id="BSSU01000008">
    <property type="protein sequence ID" value="GLX82220.1"/>
    <property type="molecule type" value="Genomic_DNA"/>
</dbReference>
<sequence length="354" mass="38336">MNKFLSSTYLKPFVAMIILAVSIAWLAGAFNDKMPASSRKHTQVTGAQPLLVEPSIVTRTEQIAATISPLQDTVISARILARISQIHVRAGDRVEQGQLLVSLEQSELKARVAQLKQQKNAVTARLSEAKKLLARAVELHEKSLLSTQELDKSQANFDALSADESAAQESLNQAQTNLSFAQLSAPIFGVVIERLAEPGNTAQPGTPLLSIYNPNSLQVEAYIREQLVIGLKLGDKLQVAIPSINLNTSAQITEIVPAANIGARSFLVKASVDSSVELMPGMFAKVLVSTHKENIVKIPENYIQRVGQLTIVTVQTDNSLSRRFVRLGQTDELGDIEIISGLMAGETIVLPTKS</sequence>
<feature type="domain" description="CzcB-like barrel-sandwich hybrid" evidence="5">
    <location>
        <begin position="74"/>
        <end position="208"/>
    </location>
</feature>
<feature type="transmembrane region" description="Helical" evidence="3">
    <location>
        <begin position="12"/>
        <end position="30"/>
    </location>
</feature>
<dbReference type="Gene3D" id="2.40.50.100">
    <property type="match status" value="1"/>
</dbReference>
<gene>
    <name evidence="6" type="ORF">theurythT_16720</name>
</gene>
<comment type="similarity">
    <text evidence="1">Belongs to the membrane fusion protein (MFP) (TC 8.A.1) family.</text>
</comment>
<keyword evidence="2" id="KW-0175">Coiled coil</keyword>
<dbReference type="PANTHER" id="PTHR30469:SF15">
    <property type="entry name" value="HLYD FAMILY OF SECRETION PROTEINS"/>
    <property type="match status" value="1"/>
</dbReference>
<dbReference type="Gene3D" id="1.10.287.470">
    <property type="entry name" value="Helix hairpin bin"/>
    <property type="match status" value="1"/>
</dbReference>
<dbReference type="Pfam" id="PF25954">
    <property type="entry name" value="Beta-barrel_RND_2"/>
    <property type="match status" value="1"/>
</dbReference>
<keyword evidence="3" id="KW-1133">Transmembrane helix</keyword>
<keyword evidence="3" id="KW-0812">Transmembrane</keyword>
<evidence type="ECO:0000313" key="7">
    <source>
        <dbReference type="Proteomes" id="UP001157133"/>
    </source>
</evidence>
<dbReference type="InterPro" id="IPR058792">
    <property type="entry name" value="Beta-barrel_RND_2"/>
</dbReference>
<evidence type="ECO:0000259" key="5">
    <source>
        <dbReference type="Pfam" id="PF25973"/>
    </source>
</evidence>
<evidence type="ECO:0000313" key="6">
    <source>
        <dbReference type="EMBL" id="GLX82220.1"/>
    </source>
</evidence>
<organism evidence="6 7">
    <name type="scientific">Thalassotalea eurytherma</name>
    <dbReference type="NCBI Taxonomy" id="1144278"/>
    <lineage>
        <taxon>Bacteria</taxon>
        <taxon>Pseudomonadati</taxon>
        <taxon>Pseudomonadota</taxon>
        <taxon>Gammaproteobacteria</taxon>
        <taxon>Alteromonadales</taxon>
        <taxon>Colwelliaceae</taxon>
        <taxon>Thalassotalea</taxon>
    </lineage>
</organism>
<dbReference type="Proteomes" id="UP001157133">
    <property type="component" value="Unassembled WGS sequence"/>
</dbReference>
<accession>A0ABQ6H4X3</accession>
<evidence type="ECO:0000259" key="4">
    <source>
        <dbReference type="Pfam" id="PF25954"/>
    </source>
</evidence>
<dbReference type="SUPFAM" id="SSF111369">
    <property type="entry name" value="HlyD-like secretion proteins"/>
    <property type="match status" value="1"/>
</dbReference>
<dbReference type="InterPro" id="IPR006143">
    <property type="entry name" value="RND_pump_MFP"/>
</dbReference>
<proteinExistence type="inferred from homology"/>
<dbReference type="NCBIfam" id="TIGR01730">
    <property type="entry name" value="RND_mfp"/>
    <property type="match status" value="1"/>
</dbReference>
<dbReference type="Gene3D" id="2.40.30.170">
    <property type="match status" value="1"/>
</dbReference>